<dbReference type="GO" id="GO:0034452">
    <property type="term" value="F:dynactin binding"/>
    <property type="evidence" value="ECO:0007669"/>
    <property type="project" value="TreeGrafter"/>
</dbReference>
<dbReference type="Gene3D" id="6.10.250.2470">
    <property type="match status" value="1"/>
</dbReference>
<keyword evidence="5" id="KW-1185">Reference proteome</keyword>
<dbReference type="GO" id="GO:0070507">
    <property type="term" value="P:regulation of microtubule cytoskeleton organization"/>
    <property type="evidence" value="ECO:0007669"/>
    <property type="project" value="Ensembl"/>
</dbReference>
<feature type="coiled-coil region" evidence="3">
    <location>
        <begin position="661"/>
        <end position="794"/>
    </location>
</feature>
<sequence length="846" mass="97275">MSLAMEEEEYAKLVMESEPEWLRAEIKRLFQELGETTREKIQAAEYGLVVLEEKQQLKQQYEELELEYETIRTEMEQLKEAFGQAHTNHKKVAADGESREETLIQESATKEEYYMKKVMELQTELKQLKNVLANTQSENERLNSVAQELREINQNVEIQRGRLRDDIKEYKFRESRLLQDYTELEEENICLQKQVSILKQNQVEFEGLKHEIKRLEEVTEFLNSQLEDAIRLKEISERQLEEALETLKTEREQKNNLRKELSHYMNINDSMYTSHLNISLDGLKFSDETTEPNNDEIVNGFEPNCLSKINNGNNKASTPKKTDSFPPAPSLVNDLLSELNISEIQKLKQQLMQMEREKMNLLSTLQESQKQLENTRGALSEQHEKVGRLTENLNAMKKLQVSKERQSALDNEKERDSHEDGDYYEVDINGPEILECKYKVAMAEISDLKEELKALKTKYEECESKYEEDKSRYETESQVLTEKISSLDKSSRQDREQVIRLEKELRKVTDVAGETQGSLSVAQDELVTFSEELANLYHHVCMCNNETPNRVMLDYYKQGKGGHTSPEVKGHRSPILLSKGLLLIDLGKAETGSGESSPSPVSSLPSPVSEVSRKEPMNVYNLIAIIRDQIKHLQAAVDRTTELSRQRVTTQELGPVVDKDKEALMEEILKLKSLLSTKREQIATLRTVLKANKQTAEVALANLKSKYENEKAMVTETMMKLRNELKALKEDAATFSSLRAMFATRCDEYVTQLDEMQRQLAAAEDEKKTLNSLLRMAIQQKLALTQRLEHLELDHEQSKRVRAKSASKAKSSNPSVSHIRSCGDKSEGSVLNNQVFCSDKYKICCD</sequence>
<dbReference type="GO" id="GO:0070840">
    <property type="term" value="F:dynein complex binding"/>
    <property type="evidence" value="ECO:0007669"/>
    <property type="project" value="InterPro"/>
</dbReference>
<protein>
    <submittedName>
        <fullName evidence="6">Protein bicaudal D homolog 2 isoform X1</fullName>
    </submittedName>
</protein>
<feature type="coiled-coil region" evidence="3">
    <location>
        <begin position="47"/>
        <end position="81"/>
    </location>
</feature>
<reference evidence="6" key="1">
    <citation type="submission" date="2025-08" db="UniProtKB">
        <authorList>
            <consortium name="RefSeq"/>
        </authorList>
    </citation>
    <scope>IDENTIFICATION</scope>
</reference>
<dbReference type="GO" id="GO:0005643">
    <property type="term" value="C:nuclear pore"/>
    <property type="evidence" value="ECO:0007669"/>
    <property type="project" value="Ensembl"/>
</dbReference>
<feature type="compositionally biased region" description="Basic and acidic residues" evidence="4">
    <location>
        <begin position="401"/>
        <end position="421"/>
    </location>
</feature>
<dbReference type="GO" id="GO:0005886">
    <property type="term" value="C:plasma membrane"/>
    <property type="evidence" value="ECO:0007669"/>
    <property type="project" value="Ensembl"/>
</dbReference>
<dbReference type="PANTHER" id="PTHR31233">
    <property type="entry name" value="BICAUDAL D FAMILY MEMBER"/>
    <property type="match status" value="1"/>
</dbReference>
<dbReference type="GO" id="GO:0005794">
    <property type="term" value="C:Golgi apparatus"/>
    <property type="evidence" value="ECO:0007669"/>
    <property type="project" value="Ensembl"/>
</dbReference>
<feature type="region of interest" description="Disordered" evidence="4">
    <location>
        <begin position="589"/>
        <end position="610"/>
    </location>
</feature>
<feature type="coiled-coil region" evidence="3">
    <location>
        <begin position="438"/>
        <end position="472"/>
    </location>
</feature>
<dbReference type="GO" id="GO:0051959">
    <property type="term" value="F:dynein light intermediate chain binding"/>
    <property type="evidence" value="ECO:0007669"/>
    <property type="project" value="TreeGrafter"/>
</dbReference>
<proteinExistence type="inferred from homology"/>
<dbReference type="Proteomes" id="UP000504612">
    <property type="component" value="Unplaced"/>
</dbReference>
<evidence type="ECO:0000313" key="5">
    <source>
        <dbReference type="Proteomes" id="UP000504612"/>
    </source>
</evidence>
<dbReference type="AlphaFoldDB" id="A0A6J1UQ51"/>
<name>A0A6J1UQ51_9SAUR</name>
<feature type="coiled-coil region" evidence="3">
    <location>
        <begin position="337"/>
        <end position="385"/>
    </location>
</feature>
<dbReference type="CTD" id="23299"/>
<dbReference type="GeneID" id="113418433"/>
<evidence type="ECO:0000256" key="2">
    <source>
        <dbReference type="ARBA" id="ARBA00023054"/>
    </source>
</evidence>
<dbReference type="GO" id="GO:0007018">
    <property type="term" value="P:microtubule-based movement"/>
    <property type="evidence" value="ECO:0007669"/>
    <property type="project" value="TreeGrafter"/>
</dbReference>
<feature type="region of interest" description="Disordered" evidence="4">
    <location>
        <begin position="795"/>
        <end position="826"/>
    </location>
</feature>
<dbReference type="InterPro" id="IPR018477">
    <property type="entry name" value="BICD"/>
</dbReference>
<dbReference type="KEGG" id="nss:113418433"/>
<organism evidence="5 6">
    <name type="scientific">Notechis scutatus</name>
    <name type="common">mainland tiger snake</name>
    <dbReference type="NCBI Taxonomy" id="8663"/>
    <lineage>
        <taxon>Eukaryota</taxon>
        <taxon>Metazoa</taxon>
        <taxon>Chordata</taxon>
        <taxon>Craniata</taxon>
        <taxon>Vertebrata</taxon>
        <taxon>Euteleostomi</taxon>
        <taxon>Lepidosauria</taxon>
        <taxon>Squamata</taxon>
        <taxon>Bifurcata</taxon>
        <taxon>Unidentata</taxon>
        <taxon>Episquamata</taxon>
        <taxon>Toxicofera</taxon>
        <taxon>Serpentes</taxon>
        <taxon>Colubroidea</taxon>
        <taxon>Elapidae</taxon>
        <taxon>Hydrophiinae</taxon>
        <taxon>Notechis</taxon>
    </lineage>
</organism>
<dbReference type="GO" id="GO:0072393">
    <property type="term" value="P:microtubule anchoring at microtubule organizing center"/>
    <property type="evidence" value="ECO:0007669"/>
    <property type="project" value="TreeGrafter"/>
</dbReference>
<comment type="similarity">
    <text evidence="1">Belongs to the BicD family.</text>
</comment>
<evidence type="ECO:0000313" key="6">
    <source>
        <dbReference type="RefSeq" id="XP_026533097.1"/>
    </source>
</evidence>
<dbReference type="GO" id="GO:0005829">
    <property type="term" value="C:cytosol"/>
    <property type="evidence" value="ECO:0007669"/>
    <property type="project" value="Ensembl"/>
</dbReference>
<dbReference type="GO" id="GO:0005642">
    <property type="term" value="C:annulate lamellae"/>
    <property type="evidence" value="ECO:0007669"/>
    <property type="project" value="Ensembl"/>
</dbReference>
<dbReference type="GO" id="GO:0034067">
    <property type="term" value="P:protein localization to Golgi apparatus"/>
    <property type="evidence" value="ECO:0007669"/>
    <property type="project" value="Ensembl"/>
</dbReference>
<dbReference type="GO" id="GO:0006890">
    <property type="term" value="P:retrograde vesicle-mediated transport, Golgi to endoplasmic reticulum"/>
    <property type="evidence" value="ECO:0007669"/>
    <property type="project" value="Ensembl"/>
</dbReference>
<feature type="coiled-coil region" evidence="3">
    <location>
        <begin position="118"/>
        <end position="267"/>
    </location>
</feature>
<evidence type="ECO:0000256" key="3">
    <source>
        <dbReference type="SAM" id="Coils"/>
    </source>
</evidence>
<dbReference type="Pfam" id="PF09730">
    <property type="entry name" value="BicD"/>
    <property type="match status" value="1"/>
</dbReference>
<keyword evidence="2 3" id="KW-0175">Coiled coil</keyword>
<gene>
    <name evidence="6" type="primary">BICD2</name>
</gene>
<dbReference type="GO" id="GO:0005813">
    <property type="term" value="C:centrosome"/>
    <property type="evidence" value="ECO:0007669"/>
    <property type="project" value="Ensembl"/>
</dbReference>
<evidence type="ECO:0000256" key="1">
    <source>
        <dbReference type="ARBA" id="ARBA00010061"/>
    </source>
</evidence>
<feature type="compositionally biased region" description="Low complexity" evidence="4">
    <location>
        <begin position="808"/>
        <end position="817"/>
    </location>
</feature>
<dbReference type="GO" id="GO:0051642">
    <property type="term" value="P:centrosome localization"/>
    <property type="evidence" value="ECO:0007669"/>
    <property type="project" value="Ensembl"/>
</dbReference>
<feature type="region of interest" description="Disordered" evidence="4">
    <location>
        <begin position="400"/>
        <end position="424"/>
    </location>
</feature>
<dbReference type="Gene3D" id="1.10.287.1490">
    <property type="match status" value="1"/>
</dbReference>
<dbReference type="GO" id="GO:0008093">
    <property type="term" value="F:cytoskeletal anchor activity"/>
    <property type="evidence" value="ECO:0007669"/>
    <property type="project" value="InterPro"/>
</dbReference>
<dbReference type="PANTHER" id="PTHR31233:SF7">
    <property type="entry name" value="PROTEIN BICAUDAL D HOMOLOG 2"/>
    <property type="match status" value="1"/>
</dbReference>
<dbReference type="RefSeq" id="XP_026533097.1">
    <property type="nucleotide sequence ID" value="XM_026677312.1"/>
</dbReference>
<evidence type="ECO:0000256" key="4">
    <source>
        <dbReference type="SAM" id="MobiDB-lite"/>
    </source>
</evidence>
<accession>A0A6J1UQ51</accession>